<keyword evidence="2" id="KW-0812">Transmembrane</keyword>
<keyword evidence="2" id="KW-0472">Membrane</keyword>
<sequence>MVSSRYSAYRRGSDTVPPDVIDRILLGACAAIWLVLLGVSVAAAVALAELGSGFHKMATSNHTPWVLYAVIIVSALIIAGAIPVLLRARRMGLTDPAARSTGASRADRPPVRLMSPAPRTAAERARQPRVQAARPTAEEWSGTAVDRVWLRGTVILTGTMGAALIAAAAATYLMAVGHDGASWVGYGLAAAVTLGMPVVEWLHVRQLRRLADAR</sequence>
<feature type="region of interest" description="Disordered" evidence="1">
    <location>
        <begin position="97"/>
        <end position="137"/>
    </location>
</feature>
<keyword evidence="4" id="KW-1185">Reference proteome</keyword>
<name>A0A1X1ZRB1_9MYCO</name>
<dbReference type="EMBL" id="LQPJ01000091">
    <property type="protein sequence ID" value="ORW25916.1"/>
    <property type="molecule type" value="Genomic_DNA"/>
</dbReference>
<accession>A0A1X1ZRB1</accession>
<feature type="transmembrane region" description="Helical" evidence="2">
    <location>
        <begin position="65"/>
        <end position="86"/>
    </location>
</feature>
<dbReference type="Pfam" id="PF10812">
    <property type="entry name" value="DUF2561"/>
    <property type="match status" value="1"/>
</dbReference>
<evidence type="ECO:0008006" key="5">
    <source>
        <dbReference type="Google" id="ProtNLM"/>
    </source>
</evidence>
<dbReference type="RefSeq" id="WP_085077921.1">
    <property type="nucleotide sequence ID" value="NZ_JACKRZ010000490.1"/>
</dbReference>
<dbReference type="OrthoDB" id="4640608at2"/>
<reference evidence="3 4" key="1">
    <citation type="submission" date="2016-01" db="EMBL/GenBank/DDBJ databases">
        <title>The new phylogeny of the genus Mycobacterium.</title>
        <authorList>
            <person name="Tarcisio F."/>
            <person name="Conor M."/>
            <person name="Antonella G."/>
            <person name="Elisabetta G."/>
            <person name="Giulia F.S."/>
            <person name="Sara T."/>
            <person name="Anna F."/>
            <person name="Clotilde B."/>
            <person name="Roberto B."/>
            <person name="Veronica D.S."/>
            <person name="Fabio R."/>
            <person name="Monica P."/>
            <person name="Olivier J."/>
            <person name="Enrico T."/>
            <person name="Nicola S."/>
        </authorList>
    </citation>
    <scope>NUCLEOTIDE SEQUENCE [LARGE SCALE GENOMIC DNA]</scope>
    <source>
        <strain evidence="3 4">DSM 44572</strain>
    </source>
</reference>
<dbReference type="STRING" id="153971.AWC19_05730"/>
<dbReference type="Proteomes" id="UP000193529">
    <property type="component" value="Unassembled WGS sequence"/>
</dbReference>
<evidence type="ECO:0000313" key="3">
    <source>
        <dbReference type="EMBL" id="ORW25916.1"/>
    </source>
</evidence>
<gene>
    <name evidence="3" type="ORF">AWC19_05730</name>
</gene>
<feature type="transmembrane region" description="Helical" evidence="2">
    <location>
        <begin position="20"/>
        <end position="45"/>
    </location>
</feature>
<feature type="transmembrane region" description="Helical" evidence="2">
    <location>
        <begin position="154"/>
        <end position="177"/>
    </location>
</feature>
<evidence type="ECO:0000256" key="2">
    <source>
        <dbReference type="SAM" id="Phobius"/>
    </source>
</evidence>
<dbReference type="AlphaFoldDB" id="A0A1X1ZRB1"/>
<dbReference type="InterPro" id="IPR024381">
    <property type="entry name" value="DUF2561"/>
</dbReference>
<comment type="caution">
    <text evidence="3">The sequence shown here is derived from an EMBL/GenBank/DDBJ whole genome shotgun (WGS) entry which is preliminary data.</text>
</comment>
<proteinExistence type="predicted"/>
<feature type="transmembrane region" description="Helical" evidence="2">
    <location>
        <begin position="183"/>
        <end position="204"/>
    </location>
</feature>
<evidence type="ECO:0000256" key="1">
    <source>
        <dbReference type="SAM" id="MobiDB-lite"/>
    </source>
</evidence>
<organism evidence="3 4">
    <name type="scientific">Mycobacterium palustre</name>
    <dbReference type="NCBI Taxonomy" id="153971"/>
    <lineage>
        <taxon>Bacteria</taxon>
        <taxon>Bacillati</taxon>
        <taxon>Actinomycetota</taxon>
        <taxon>Actinomycetes</taxon>
        <taxon>Mycobacteriales</taxon>
        <taxon>Mycobacteriaceae</taxon>
        <taxon>Mycobacterium</taxon>
        <taxon>Mycobacterium simiae complex</taxon>
    </lineage>
</organism>
<protein>
    <recommendedName>
        <fullName evidence="5">DUF2561 domain-containing protein</fullName>
    </recommendedName>
</protein>
<evidence type="ECO:0000313" key="4">
    <source>
        <dbReference type="Proteomes" id="UP000193529"/>
    </source>
</evidence>
<keyword evidence="2" id="KW-1133">Transmembrane helix</keyword>